<dbReference type="PANTHER" id="PTHR46791:SF5">
    <property type="entry name" value="CLR5 DOMAIN-CONTAINING PROTEIN-RELATED"/>
    <property type="match status" value="1"/>
</dbReference>
<accession>A0ABN8NIY3</accession>
<dbReference type="PROSITE" id="PS50994">
    <property type="entry name" value="INTEGRASE"/>
    <property type="match status" value="1"/>
</dbReference>
<evidence type="ECO:0000313" key="2">
    <source>
        <dbReference type="EMBL" id="CAH3109630.1"/>
    </source>
</evidence>
<dbReference type="PANTHER" id="PTHR46791">
    <property type="entry name" value="EXPRESSED PROTEIN"/>
    <property type="match status" value="1"/>
</dbReference>
<dbReference type="SUPFAM" id="SSF53098">
    <property type="entry name" value="Ribonuclease H-like"/>
    <property type="match status" value="1"/>
</dbReference>
<dbReference type="EMBL" id="CALNXK010000022">
    <property type="protein sequence ID" value="CAH3109630.1"/>
    <property type="molecule type" value="Genomic_DNA"/>
</dbReference>
<feature type="domain" description="Integrase catalytic" evidence="1">
    <location>
        <begin position="226"/>
        <end position="407"/>
    </location>
</feature>
<sequence length="496" mass="56797">MRVFESIVQLLDDYEQYRHNTANVSARENIAIRMESVVVLLQQVIACTTPGNLECFSFIEEILRNIRVLLLDWNATEDPPSQCQGHPTTIFGKISSPRVTPSSSPGRPKLDISEDVLLQLRSFGFTWKNISEMLRVSRWTIRRRVVEFGIEKTTGFSDISDEELDDLIREFILRHGCLVGCSIVSGHVKSVGLRIQRDRIRKSIARVDPTNSHIRWAVTVSRRTYSVPGPNSLGHIDGHHGLVNWGFVIHGGIDGFSRLIVFLKCSTNNKSETVKQCFLAATEHFEWPSRVRTDHGGENVKVWELMEERRGTNRESYLAGTSDHNQRIERLWRDVFCAVCHIFYYTFQSMEECGALQRTNKLHMYVLHFIYFPRINNALNSFASAWNQHPIRAQHNWTPLQIWTNGMLDMRNHALCGISGVADSNIREVEDLEWYGFDPYAPRPHDDGLSTVELDDVDIDNEDDVITILRNSIDPLAVSNSFGIDLYMEALSLFTT</sequence>
<dbReference type="InterPro" id="IPR001584">
    <property type="entry name" value="Integrase_cat-core"/>
</dbReference>
<protein>
    <recommendedName>
        <fullName evidence="1">Integrase catalytic domain-containing protein</fullName>
    </recommendedName>
</protein>
<dbReference type="Proteomes" id="UP001159405">
    <property type="component" value="Unassembled WGS sequence"/>
</dbReference>
<evidence type="ECO:0000313" key="3">
    <source>
        <dbReference type="Proteomes" id="UP001159405"/>
    </source>
</evidence>
<organism evidence="2 3">
    <name type="scientific">Porites lobata</name>
    <dbReference type="NCBI Taxonomy" id="104759"/>
    <lineage>
        <taxon>Eukaryota</taxon>
        <taxon>Metazoa</taxon>
        <taxon>Cnidaria</taxon>
        <taxon>Anthozoa</taxon>
        <taxon>Hexacorallia</taxon>
        <taxon>Scleractinia</taxon>
        <taxon>Fungiina</taxon>
        <taxon>Poritidae</taxon>
        <taxon>Porites</taxon>
    </lineage>
</organism>
<proteinExistence type="predicted"/>
<dbReference type="Gene3D" id="3.30.420.10">
    <property type="entry name" value="Ribonuclease H-like superfamily/Ribonuclease H"/>
    <property type="match status" value="1"/>
</dbReference>
<dbReference type="Pfam" id="PF24764">
    <property type="entry name" value="rva_4"/>
    <property type="match status" value="1"/>
</dbReference>
<keyword evidence="3" id="KW-1185">Reference proteome</keyword>
<name>A0ABN8NIY3_9CNID</name>
<dbReference type="InterPro" id="IPR058913">
    <property type="entry name" value="Integrase_dom_put"/>
</dbReference>
<gene>
    <name evidence="2" type="ORF">PLOB_00018754</name>
</gene>
<reference evidence="2 3" key="1">
    <citation type="submission" date="2022-05" db="EMBL/GenBank/DDBJ databases">
        <authorList>
            <consortium name="Genoscope - CEA"/>
            <person name="William W."/>
        </authorList>
    </citation>
    <scope>NUCLEOTIDE SEQUENCE [LARGE SCALE GENOMIC DNA]</scope>
</reference>
<dbReference type="InterPro" id="IPR036397">
    <property type="entry name" value="RNaseH_sf"/>
</dbReference>
<dbReference type="InterPro" id="IPR012337">
    <property type="entry name" value="RNaseH-like_sf"/>
</dbReference>
<comment type="caution">
    <text evidence="2">The sequence shown here is derived from an EMBL/GenBank/DDBJ whole genome shotgun (WGS) entry which is preliminary data.</text>
</comment>
<evidence type="ECO:0000259" key="1">
    <source>
        <dbReference type="PROSITE" id="PS50994"/>
    </source>
</evidence>